<dbReference type="SUPFAM" id="SSF56235">
    <property type="entry name" value="N-terminal nucleophile aminohydrolases (Ntn hydrolases)"/>
    <property type="match status" value="1"/>
</dbReference>
<dbReference type="SUPFAM" id="SSF52402">
    <property type="entry name" value="Adenine nucleotide alpha hydrolases-like"/>
    <property type="match status" value="1"/>
</dbReference>
<dbReference type="InterPro" id="IPR014729">
    <property type="entry name" value="Rossmann-like_a/b/a_fold"/>
</dbReference>
<evidence type="ECO:0000313" key="11">
    <source>
        <dbReference type="EMBL" id="SEP48367.1"/>
    </source>
</evidence>
<comment type="pathway">
    <text evidence="1">Purine metabolism; 7-cyano-7-deazaguanine biosynthesis.</text>
</comment>
<organism evidence="11 12">
    <name type="scientific">Amycolatopsis saalfeldensis</name>
    <dbReference type="NCBI Taxonomy" id="394193"/>
    <lineage>
        <taxon>Bacteria</taxon>
        <taxon>Bacillati</taxon>
        <taxon>Actinomycetota</taxon>
        <taxon>Actinomycetes</taxon>
        <taxon>Pseudonocardiales</taxon>
        <taxon>Pseudonocardiaceae</taxon>
        <taxon>Amycolatopsis</taxon>
    </lineage>
</organism>
<dbReference type="EC" id="6.3.4.20" evidence="8"/>
<dbReference type="Pfam" id="PF13537">
    <property type="entry name" value="GATase_7"/>
    <property type="match status" value="1"/>
</dbReference>
<feature type="domain" description="Glutamine amidotransferase type-2" evidence="10">
    <location>
        <begin position="2"/>
        <end position="231"/>
    </location>
</feature>
<dbReference type="GO" id="GO:0046872">
    <property type="term" value="F:metal ion binding"/>
    <property type="evidence" value="ECO:0007669"/>
    <property type="project" value="UniProtKB-KW"/>
</dbReference>
<keyword evidence="4" id="KW-0547">Nucleotide-binding</keyword>
<evidence type="ECO:0000256" key="8">
    <source>
        <dbReference type="ARBA" id="ARBA00039149"/>
    </source>
</evidence>
<dbReference type="InterPro" id="IPR029055">
    <property type="entry name" value="Ntn_hydrolases_N"/>
</dbReference>
<keyword evidence="12" id="KW-1185">Reference proteome</keyword>
<dbReference type="Proteomes" id="UP000198582">
    <property type="component" value="Unassembled WGS sequence"/>
</dbReference>
<evidence type="ECO:0000256" key="1">
    <source>
        <dbReference type="ARBA" id="ARBA00005061"/>
    </source>
</evidence>
<proteinExistence type="inferred from homology"/>
<comment type="similarity">
    <text evidence="7">Belongs to the QueC family.</text>
</comment>
<dbReference type="InterPro" id="IPR017932">
    <property type="entry name" value="GATase_2_dom"/>
</dbReference>
<evidence type="ECO:0000256" key="5">
    <source>
        <dbReference type="ARBA" id="ARBA00022833"/>
    </source>
</evidence>
<keyword evidence="2" id="KW-0436">Ligase</keyword>
<keyword evidence="6" id="KW-0067">ATP-binding</keyword>
<evidence type="ECO:0000256" key="7">
    <source>
        <dbReference type="ARBA" id="ARBA00037993"/>
    </source>
</evidence>
<protein>
    <recommendedName>
        <fullName evidence="8">7-cyano-7-deazaguanine synthase</fullName>
        <ecNumber evidence="8">6.3.4.20</ecNumber>
    </recommendedName>
</protein>
<reference evidence="11 12" key="1">
    <citation type="submission" date="2016-10" db="EMBL/GenBank/DDBJ databases">
        <authorList>
            <person name="de Groot N.N."/>
        </authorList>
    </citation>
    <scope>NUCLEOTIDE SEQUENCE [LARGE SCALE GENOMIC DNA]</scope>
    <source>
        <strain evidence="11 12">DSM 44993</strain>
    </source>
</reference>
<evidence type="ECO:0000256" key="6">
    <source>
        <dbReference type="ARBA" id="ARBA00022840"/>
    </source>
</evidence>
<dbReference type="EMBL" id="FOEF01000012">
    <property type="protein sequence ID" value="SEP48367.1"/>
    <property type="molecule type" value="Genomic_DNA"/>
</dbReference>
<dbReference type="PROSITE" id="PS51278">
    <property type="entry name" value="GATASE_TYPE_2"/>
    <property type="match status" value="1"/>
</dbReference>
<dbReference type="PANTHER" id="PTHR42914">
    <property type="entry name" value="7-CYANO-7-DEAZAGUANINE SYNTHASE"/>
    <property type="match status" value="1"/>
</dbReference>
<gene>
    <name evidence="11" type="ORF">SAMN04489732_11214</name>
</gene>
<evidence type="ECO:0000256" key="9">
    <source>
        <dbReference type="ARBA" id="ARBA00047890"/>
    </source>
</evidence>
<comment type="catalytic activity">
    <reaction evidence="9">
        <text>7-carboxy-7-carbaguanine + NH4(+) + 2 ATP = 7-cyano-7-carbaguanine + 2 AMP + 2 diphosphate + 2 H(+)</text>
        <dbReference type="Rhea" id="RHEA:27982"/>
        <dbReference type="ChEBI" id="CHEBI:15378"/>
        <dbReference type="ChEBI" id="CHEBI:28938"/>
        <dbReference type="ChEBI" id="CHEBI:30616"/>
        <dbReference type="ChEBI" id="CHEBI:33019"/>
        <dbReference type="ChEBI" id="CHEBI:45075"/>
        <dbReference type="ChEBI" id="CHEBI:61036"/>
        <dbReference type="ChEBI" id="CHEBI:456215"/>
        <dbReference type="EC" id="6.3.4.20"/>
    </reaction>
</comment>
<dbReference type="STRING" id="394193.SAMN04489732_11214"/>
<evidence type="ECO:0000256" key="3">
    <source>
        <dbReference type="ARBA" id="ARBA00022723"/>
    </source>
</evidence>
<dbReference type="InterPro" id="IPR018317">
    <property type="entry name" value="QueC"/>
</dbReference>
<dbReference type="GO" id="GO:0016874">
    <property type="term" value="F:ligase activity"/>
    <property type="evidence" value="ECO:0007669"/>
    <property type="project" value="UniProtKB-KW"/>
</dbReference>
<sequence length="476" mass="50961">MCFIGGGIVSGQVSDSADSELVLRRLMQLGASRGSDGAGVAMLGLHGSSFARDLAGPLAVAERIQVRSGQTVVLMNSRLEPTSEHVPDITAEQLQPYQYGGTTIVHNGIVANDHELRARYGIEQSNLATRIDSGIIPNLLVRGGSSPREQLVNFADEVVGSYALAVHNVAQPEMLTLACSFKPLWMAFSYGLGSMFFASESGQLRAALAGIDDTAEVTRLEPYSGAVVDATRVLDSFSLDRRRSGGPALCVCSGGMDSTTAAALVAEAGQKLVFCNFQYGCRAEVRERRAVEEIAEFYGAEAIFPDLRWLGELGGSTLTSEIDHIADGDEGVETAHEWVPARNLVLIAHAVALCERYGFGSIVLGTNEQEGSVFPDNELEFIETLSRAVNIGSVDRITIASPVGRMSKRDIVRTALQLNVPLHLTWSCYRSGELPCGSCGSCLQRRIAFHQLGLDDPRAYATPVPASILARSGRPA</sequence>
<name>A0A1H8Y8F8_9PSEU</name>
<evidence type="ECO:0000256" key="4">
    <source>
        <dbReference type="ARBA" id="ARBA00022741"/>
    </source>
</evidence>
<keyword evidence="5" id="KW-0862">Zinc</keyword>
<keyword evidence="3" id="KW-0479">Metal-binding</keyword>
<evidence type="ECO:0000256" key="2">
    <source>
        <dbReference type="ARBA" id="ARBA00022598"/>
    </source>
</evidence>
<dbReference type="Gene3D" id="3.60.20.10">
    <property type="entry name" value="Glutamine Phosphoribosylpyrophosphate, subunit 1, domain 1"/>
    <property type="match status" value="1"/>
</dbReference>
<accession>A0A1H8Y8F8</accession>
<dbReference type="CDD" id="cd00352">
    <property type="entry name" value="Gn_AT_II"/>
    <property type="match status" value="1"/>
</dbReference>
<evidence type="ECO:0000313" key="12">
    <source>
        <dbReference type="Proteomes" id="UP000198582"/>
    </source>
</evidence>
<dbReference type="Pfam" id="PF06508">
    <property type="entry name" value="QueC"/>
    <property type="match status" value="1"/>
</dbReference>
<dbReference type="GO" id="GO:0005524">
    <property type="term" value="F:ATP binding"/>
    <property type="evidence" value="ECO:0007669"/>
    <property type="project" value="UniProtKB-KW"/>
</dbReference>
<dbReference type="Gene3D" id="3.40.50.620">
    <property type="entry name" value="HUPs"/>
    <property type="match status" value="1"/>
</dbReference>
<dbReference type="PANTHER" id="PTHR42914:SF1">
    <property type="entry name" value="7-CYANO-7-DEAZAGUANINE SYNTHASE"/>
    <property type="match status" value="1"/>
</dbReference>
<dbReference type="AlphaFoldDB" id="A0A1H8Y8F8"/>
<evidence type="ECO:0000259" key="10">
    <source>
        <dbReference type="PROSITE" id="PS51278"/>
    </source>
</evidence>
<dbReference type="CDD" id="cd01995">
    <property type="entry name" value="QueC-like"/>
    <property type="match status" value="1"/>
</dbReference>
<dbReference type="NCBIfam" id="TIGR00364">
    <property type="entry name" value="7-cyano-7-deazaguanine synthase QueC"/>
    <property type="match status" value="1"/>
</dbReference>